<gene>
    <name evidence="5" type="ORF">GCM10025868_34930</name>
</gene>
<reference evidence="6" key="1">
    <citation type="journal article" date="2019" name="Int. J. Syst. Evol. Microbiol.">
        <title>The Global Catalogue of Microorganisms (GCM) 10K type strain sequencing project: providing services to taxonomists for standard genome sequencing and annotation.</title>
        <authorList>
            <consortium name="The Broad Institute Genomics Platform"/>
            <consortium name="The Broad Institute Genome Sequencing Center for Infectious Disease"/>
            <person name="Wu L."/>
            <person name="Ma J."/>
        </authorList>
    </citation>
    <scope>NUCLEOTIDE SEQUENCE [LARGE SCALE GENOMIC DNA]</scope>
    <source>
        <strain evidence="6">NBRC 108730</strain>
    </source>
</reference>
<evidence type="ECO:0000313" key="5">
    <source>
        <dbReference type="EMBL" id="GMA88243.1"/>
    </source>
</evidence>
<accession>A0ABQ6JJ63</accession>
<evidence type="ECO:0000256" key="1">
    <source>
        <dbReference type="ARBA" id="ARBA00022630"/>
    </source>
</evidence>
<dbReference type="Proteomes" id="UP001157017">
    <property type="component" value="Unassembled WGS sequence"/>
</dbReference>
<dbReference type="SUPFAM" id="SSF51905">
    <property type="entry name" value="FAD/NAD(P)-binding domain"/>
    <property type="match status" value="1"/>
</dbReference>
<comment type="caution">
    <text evidence="5">The sequence shown here is derived from an EMBL/GenBank/DDBJ whole genome shotgun (WGS) entry which is preliminary data.</text>
</comment>
<feature type="domain" description="FAD-dependent oxidoreductase 2 FAD-binding" evidence="4">
    <location>
        <begin position="3"/>
        <end position="55"/>
    </location>
</feature>
<dbReference type="PANTHER" id="PTHR11632:SF51">
    <property type="entry name" value="SUCCINATE DEHYDROGENASE [UBIQUINONE] FLAVOPROTEIN SUBUNIT, MITOCHONDRIAL"/>
    <property type="match status" value="1"/>
</dbReference>
<dbReference type="InterPro" id="IPR030664">
    <property type="entry name" value="SdhA/FrdA/AprA"/>
</dbReference>
<feature type="region of interest" description="Disordered" evidence="3">
    <location>
        <begin position="109"/>
        <end position="174"/>
    </location>
</feature>
<evidence type="ECO:0000259" key="4">
    <source>
        <dbReference type="Pfam" id="PF00890"/>
    </source>
</evidence>
<dbReference type="InterPro" id="IPR036188">
    <property type="entry name" value="FAD/NAD-bd_sf"/>
</dbReference>
<evidence type="ECO:0000313" key="6">
    <source>
        <dbReference type="Proteomes" id="UP001157017"/>
    </source>
</evidence>
<name>A0ABQ6JJ63_9ACTN</name>
<sequence length="174" mass="17915">MPVYPTAHYAMGGVPTNVQAEVLSDNTTVVPGLYAAGEVACVSVHGSNRLGTNSLLDINVFGRRAGIAAAEFARTAPLVDLPEAPEADTVALLQRMLDRPDGERVAAVRKEPAGDDGPQRPGVPHRGVAEAGPRRHPGAAGALPHGLGAGQGQAVQHRPARGRRASASCSTSPR</sequence>
<keyword evidence="1" id="KW-0285">Flavoprotein</keyword>
<dbReference type="PANTHER" id="PTHR11632">
    <property type="entry name" value="SUCCINATE DEHYDROGENASE 2 FLAVOPROTEIN SUBUNIT"/>
    <property type="match status" value="1"/>
</dbReference>
<keyword evidence="2" id="KW-0560">Oxidoreductase</keyword>
<protein>
    <recommendedName>
        <fullName evidence="4">FAD-dependent oxidoreductase 2 FAD-binding domain-containing protein</fullName>
    </recommendedName>
</protein>
<dbReference type="Gene3D" id="3.50.50.60">
    <property type="entry name" value="FAD/NAD(P)-binding domain"/>
    <property type="match status" value="1"/>
</dbReference>
<dbReference type="Pfam" id="PF00890">
    <property type="entry name" value="FAD_binding_2"/>
    <property type="match status" value="1"/>
</dbReference>
<evidence type="ECO:0000256" key="3">
    <source>
        <dbReference type="SAM" id="MobiDB-lite"/>
    </source>
</evidence>
<dbReference type="InterPro" id="IPR003953">
    <property type="entry name" value="FAD-dep_OxRdtase_2_FAD-bd"/>
</dbReference>
<evidence type="ECO:0000256" key="2">
    <source>
        <dbReference type="ARBA" id="ARBA00023002"/>
    </source>
</evidence>
<dbReference type="EMBL" id="BSUZ01000001">
    <property type="protein sequence ID" value="GMA88243.1"/>
    <property type="molecule type" value="Genomic_DNA"/>
</dbReference>
<keyword evidence="6" id="KW-1185">Reference proteome</keyword>
<organism evidence="5 6">
    <name type="scientific">Angustibacter aerolatus</name>
    <dbReference type="NCBI Taxonomy" id="1162965"/>
    <lineage>
        <taxon>Bacteria</taxon>
        <taxon>Bacillati</taxon>
        <taxon>Actinomycetota</taxon>
        <taxon>Actinomycetes</taxon>
        <taxon>Kineosporiales</taxon>
        <taxon>Kineosporiaceae</taxon>
    </lineage>
</organism>
<proteinExistence type="predicted"/>